<protein>
    <submittedName>
        <fullName evidence="6">Nucleoid DNA-binding protein</fullName>
    </submittedName>
</protein>
<dbReference type="SUPFAM" id="SSF47729">
    <property type="entry name" value="IHF-like DNA-binding proteins"/>
    <property type="match status" value="1"/>
</dbReference>
<comment type="caution">
    <text evidence="6">The sequence shown here is derived from an EMBL/GenBank/DDBJ whole genome shotgun (WGS) entry which is preliminary data.</text>
</comment>
<dbReference type="GO" id="GO:0005829">
    <property type="term" value="C:cytosol"/>
    <property type="evidence" value="ECO:0007669"/>
    <property type="project" value="TreeGrafter"/>
</dbReference>
<dbReference type="GO" id="GO:0030527">
    <property type="term" value="F:structural constituent of chromatin"/>
    <property type="evidence" value="ECO:0007669"/>
    <property type="project" value="InterPro"/>
</dbReference>
<gene>
    <name evidence="6" type="ORF">B1R32_11729</name>
</gene>
<dbReference type="PANTHER" id="PTHR33175:SF3">
    <property type="entry name" value="DNA-BINDING PROTEIN HU-BETA"/>
    <property type="match status" value="1"/>
</dbReference>
<sequence length="158" mass="16511">MAEILSRGDIINSVAAEVDMPQTKIDAIIKSFENTIARHMRSGDEVRIAGFGTFKTTERSARTSRNPRTGEPVDVPARTAPSFKAGKALKEAAMASSSTAAPAKKAPAQSAAKATDKTTGKTTAKVAKASAKDKAPSKAELSAAAKTLDKAPNKNKKK</sequence>
<evidence type="ECO:0000256" key="4">
    <source>
        <dbReference type="RuleBase" id="RU003939"/>
    </source>
</evidence>
<evidence type="ECO:0000313" key="7">
    <source>
        <dbReference type="Proteomes" id="UP000237684"/>
    </source>
</evidence>
<reference evidence="6 7" key="1">
    <citation type="journal article" date="2018" name="Syst. Appl. Microbiol.">
        <title>Abditibacterium utsteinense sp. nov., the first cultivated member of candidate phylum FBP, isolated from ice-free Antarctic soil samples.</title>
        <authorList>
            <person name="Tahon G."/>
            <person name="Tytgat B."/>
            <person name="Lebbe L."/>
            <person name="Carlier A."/>
            <person name="Willems A."/>
        </authorList>
    </citation>
    <scope>NUCLEOTIDE SEQUENCE [LARGE SCALE GENOMIC DNA]</scope>
    <source>
        <strain evidence="6 7">LMG 29911</strain>
    </source>
</reference>
<dbReference type="InterPro" id="IPR000119">
    <property type="entry name" value="Hist_DNA-bd"/>
</dbReference>
<keyword evidence="3 6" id="KW-0238">DNA-binding</keyword>
<evidence type="ECO:0000256" key="3">
    <source>
        <dbReference type="ARBA" id="ARBA00023125"/>
    </source>
</evidence>
<evidence type="ECO:0000256" key="2">
    <source>
        <dbReference type="ARBA" id="ARBA00023067"/>
    </source>
</evidence>
<keyword evidence="7" id="KW-1185">Reference proteome</keyword>
<dbReference type="AlphaFoldDB" id="A0A2S8SQA8"/>
<proteinExistence type="inferred from homology"/>
<dbReference type="CDD" id="cd13831">
    <property type="entry name" value="HU"/>
    <property type="match status" value="1"/>
</dbReference>
<dbReference type="Proteomes" id="UP000237684">
    <property type="component" value="Unassembled WGS sequence"/>
</dbReference>
<dbReference type="GO" id="GO:0030261">
    <property type="term" value="P:chromosome condensation"/>
    <property type="evidence" value="ECO:0007669"/>
    <property type="project" value="UniProtKB-KW"/>
</dbReference>
<evidence type="ECO:0000256" key="1">
    <source>
        <dbReference type="ARBA" id="ARBA00010529"/>
    </source>
</evidence>
<dbReference type="InParanoid" id="A0A2S8SQA8"/>
<feature type="compositionally biased region" description="Low complexity" evidence="5">
    <location>
        <begin position="120"/>
        <end position="129"/>
    </location>
</feature>
<feature type="region of interest" description="Disordered" evidence="5">
    <location>
        <begin position="55"/>
        <end position="158"/>
    </location>
</feature>
<accession>A0A2S8SQA8</accession>
<name>A0A2S8SQA8_9BACT</name>
<comment type="similarity">
    <text evidence="1 4">Belongs to the bacterial histone-like protein family.</text>
</comment>
<keyword evidence="2" id="KW-0226">DNA condensation</keyword>
<dbReference type="SMART" id="SM00411">
    <property type="entry name" value="BHL"/>
    <property type="match status" value="1"/>
</dbReference>
<evidence type="ECO:0000313" key="6">
    <source>
        <dbReference type="EMBL" id="PQV62987.1"/>
    </source>
</evidence>
<feature type="compositionally biased region" description="Low complexity" evidence="5">
    <location>
        <begin position="91"/>
        <end position="113"/>
    </location>
</feature>
<dbReference type="PRINTS" id="PR01727">
    <property type="entry name" value="DNABINDINGHU"/>
</dbReference>
<organism evidence="6 7">
    <name type="scientific">Abditibacterium utsteinense</name>
    <dbReference type="NCBI Taxonomy" id="1960156"/>
    <lineage>
        <taxon>Bacteria</taxon>
        <taxon>Pseudomonadati</taxon>
        <taxon>Abditibacteriota</taxon>
        <taxon>Abditibacteriia</taxon>
        <taxon>Abditibacteriales</taxon>
        <taxon>Abditibacteriaceae</taxon>
        <taxon>Abditibacterium</taxon>
    </lineage>
</organism>
<dbReference type="Gene3D" id="4.10.520.10">
    <property type="entry name" value="IHF-like DNA-binding proteins"/>
    <property type="match status" value="1"/>
</dbReference>
<evidence type="ECO:0000256" key="5">
    <source>
        <dbReference type="SAM" id="MobiDB-lite"/>
    </source>
</evidence>
<dbReference type="OrthoDB" id="9799835at2"/>
<dbReference type="GO" id="GO:0003677">
    <property type="term" value="F:DNA binding"/>
    <property type="evidence" value="ECO:0007669"/>
    <property type="project" value="UniProtKB-KW"/>
</dbReference>
<dbReference type="FunCoup" id="A0A2S8SQA8">
    <property type="interactions" value="381"/>
</dbReference>
<dbReference type="EMBL" id="NIGF01000017">
    <property type="protein sequence ID" value="PQV62987.1"/>
    <property type="molecule type" value="Genomic_DNA"/>
</dbReference>
<dbReference type="Pfam" id="PF00216">
    <property type="entry name" value="Bac_DNA_binding"/>
    <property type="match status" value="1"/>
</dbReference>
<dbReference type="RefSeq" id="WP_106380864.1">
    <property type="nucleotide sequence ID" value="NZ_NIGF01000017.1"/>
</dbReference>
<dbReference type="PANTHER" id="PTHR33175">
    <property type="entry name" value="DNA-BINDING PROTEIN HU"/>
    <property type="match status" value="1"/>
</dbReference>
<dbReference type="InterPro" id="IPR010992">
    <property type="entry name" value="IHF-like_DNA-bd_dom_sf"/>
</dbReference>